<gene>
    <name evidence="2" type="ORF">PoB_004098800</name>
</gene>
<dbReference type="Gene3D" id="3.30.420.10">
    <property type="entry name" value="Ribonuclease H-like superfamily/Ribonuclease H"/>
    <property type="match status" value="1"/>
</dbReference>
<evidence type="ECO:0000313" key="3">
    <source>
        <dbReference type="Proteomes" id="UP000735302"/>
    </source>
</evidence>
<dbReference type="EMBL" id="BLXT01004566">
    <property type="protein sequence ID" value="GFO14483.1"/>
    <property type="molecule type" value="Genomic_DNA"/>
</dbReference>
<name>A0AAV4B4I8_9GAST</name>
<feature type="compositionally biased region" description="Basic and acidic residues" evidence="1">
    <location>
        <begin position="19"/>
        <end position="31"/>
    </location>
</feature>
<evidence type="ECO:0000313" key="2">
    <source>
        <dbReference type="EMBL" id="GFO14483.1"/>
    </source>
</evidence>
<organism evidence="2 3">
    <name type="scientific">Plakobranchus ocellatus</name>
    <dbReference type="NCBI Taxonomy" id="259542"/>
    <lineage>
        <taxon>Eukaryota</taxon>
        <taxon>Metazoa</taxon>
        <taxon>Spiralia</taxon>
        <taxon>Lophotrochozoa</taxon>
        <taxon>Mollusca</taxon>
        <taxon>Gastropoda</taxon>
        <taxon>Heterobranchia</taxon>
        <taxon>Euthyneura</taxon>
        <taxon>Panpulmonata</taxon>
        <taxon>Sacoglossa</taxon>
        <taxon>Placobranchoidea</taxon>
        <taxon>Plakobranchidae</taxon>
        <taxon>Plakobranchus</taxon>
    </lineage>
</organism>
<sequence>MVSSYKHHSQFSVLKHAHTRETETGNKKKSDQNSCNLGVIFHHDNAPVQTARMVTKLLDEYEHPRYYPDLDSCEFWLYPKMKDHLRGHRGRHYFRDKESHEAAGQRPIRHHRL</sequence>
<keyword evidence="3" id="KW-1185">Reference proteome</keyword>
<dbReference type="Proteomes" id="UP000735302">
    <property type="component" value="Unassembled WGS sequence"/>
</dbReference>
<comment type="caution">
    <text evidence="2">The sequence shown here is derived from an EMBL/GenBank/DDBJ whole genome shotgun (WGS) entry which is preliminary data.</text>
</comment>
<proteinExistence type="predicted"/>
<dbReference type="InterPro" id="IPR036397">
    <property type="entry name" value="RNaseH_sf"/>
</dbReference>
<reference evidence="2 3" key="1">
    <citation type="journal article" date="2021" name="Elife">
        <title>Chloroplast acquisition without the gene transfer in kleptoplastic sea slugs, Plakobranchus ocellatus.</title>
        <authorList>
            <person name="Maeda T."/>
            <person name="Takahashi S."/>
            <person name="Yoshida T."/>
            <person name="Shimamura S."/>
            <person name="Takaki Y."/>
            <person name="Nagai Y."/>
            <person name="Toyoda A."/>
            <person name="Suzuki Y."/>
            <person name="Arimoto A."/>
            <person name="Ishii H."/>
            <person name="Satoh N."/>
            <person name="Nishiyama T."/>
            <person name="Hasebe M."/>
            <person name="Maruyama T."/>
            <person name="Minagawa J."/>
            <person name="Obokata J."/>
            <person name="Shigenobu S."/>
        </authorList>
    </citation>
    <scope>NUCLEOTIDE SEQUENCE [LARGE SCALE GENOMIC DNA]</scope>
</reference>
<dbReference type="GO" id="GO:0003676">
    <property type="term" value="F:nucleic acid binding"/>
    <property type="evidence" value="ECO:0007669"/>
    <property type="project" value="InterPro"/>
</dbReference>
<protein>
    <submittedName>
        <fullName evidence="2">Mariner mos1 transposase</fullName>
    </submittedName>
</protein>
<feature type="region of interest" description="Disordered" evidence="1">
    <location>
        <begin position="1"/>
        <end position="33"/>
    </location>
</feature>
<dbReference type="AlphaFoldDB" id="A0AAV4B4I8"/>
<evidence type="ECO:0000256" key="1">
    <source>
        <dbReference type="SAM" id="MobiDB-lite"/>
    </source>
</evidence>
<accession>A0AAV4B4I8</accession>